<evidence type="ECO:0000259" key="9">
    <source>
        <dbReference type="Pfam" id="PF01490"/>
    </source>
</evidence>
<dbReference type="Pfam" id="PF01490">
    <property type="entry name" value="Aa_trans"/>
    <property type="match status" value="1"/>
</dbReference>
<keyword evidence="6 8" id="KW-1133">Transmembrane helix</keyword>
<proteinExistence type="inferred from homology"/>
<feature type="transmembrane region" description="Helical" evidence="8">
    <location>
        <begin position="56"/>
        <end position="75"/>
    </location>
</feature>
<evidence type="ECO:0000256" key="1">
    <source>
        <dbReference type="ARBA" id="ARBA00004141"/>
    </source>
</evidence>
<feature type="transmembrane region" description="Helical" evidence="8">
    <location>
        <begin position="82"/>
        <end position="100"/>
    </location>
</feature>
<comment type="subcellular location">
    <subcellularLocation>
        <location evidence="1">Membrane</location>
        <topology evidence="1">Multi-pass membrane protein</topology>
    </subcellularLocation>
</comment>
<feature type="transmembrane region" description="Helical" evidence="8">
    <location>
        <begin position="169"/>
        <end position="189"/>
    </location>
</feature>
<dbReference type="PANTHER" id="PTHR22950">
    <property type="entry name" value="AMINO ACID TRANSPORTER"/>
    <property type="match status" value="1"/>
</dbReference>
<keyword evidence="7 8" id="KW-0472">Membrane</keyword>
<keyword evidence="11" id="KW-1185">Reference proteome</keyword>
<evidence type="ECO:0000313" key="11">
    <source>
        <dbReference type="Proteomes" id="UP001295684"/>
    </source>
</evidence>
<evidence type="ECO:0000256" key="8">
    <source>
        <dbReference type="SAM" id="Phobius"/>
    </source>
</evidence>
<keyword evidence="4 8" id="KW-0812">Transmembrane</keyword>
<evidence type="ECO:0000256" key="4">
    <source>
        <dbReference type="ARBA" id="ARBA00022692"/>
    </source>
</evidence>
<comment type="similarity">
    <text evidence="2">Belongs to the amino acid/polyamine transporter 2 family.</text>
</comment>
<dbReference type="GO" id="GO:0015179">
    <property type="term" value="F:L-amino acid transmembrane transporter activity"/>
    <property type="evidence" value="ECO:0007669"/>
    <property type="project" value="TreeGrafter"/>
</dbReference>
<evidence type="ECO:0000256" key="3">
    <source>
        <dbReference type="ARBA" id="ARBA00022448"/>
    </source>
</evidence>
<feature type="transmembrane region" description="Helical" evidence="8">
    <location>
        <begin position="201"/>
        <end position="220"/>
    </location>
</feature>
<dbReference type="GO" id="GO:0016020">
    <property type="term" value="C:membrane"/>
    <property type="evidence" value="ECO:0007669"/>
    <property type="project" value="UniProtKB-SubCell"/>
</dbReference>
<reference evidence="10" key="1">
    <citation type="submission" date="2023-07" db="EMBL/GenBank/DDBJ databases">
        <authorList>
            <consortium name="AG Swart"/>
            <person name="Singh M."/>
            <person name="Singh A."/>
            <person name="Seah K."/>
            <person name="Emmerich C."/>
        </authorList>
    </citation>
    <scope>NUCLEOTIDE SEQUENCE</scope>
    <source>
        <strain evidence="10">DP1</strain>
    </source>
</reference>
<evidence type="ECO:0000256" key="5">
    <source>
        <dbReference type="ARBA" id="ARBA00022970"/>
    </source>
</evidence>
<dbReference type="EMBL" id="CAMPGE010005227">
    <property type="protein sequence ID" value="CAI2364075.1"/>
    <property type="molecule type" value="Genomic_DNA"/>
</dbReference>
<feature type="transmembrane region" description="Helical" evidence="8">
    <location>
        <begin position="471"/>
        <end position="491"/>
    </location>
</feature>
<feature type="transmembrane region" description="Helical" evidence="8">
    <location>
        <begin position="291"/>
        <end position="308"/>
    </location>
</feature>
<dbReference type="PANTHER" id="PTHR22950:SF458">
    <property type="entry name" value="SODIUM-COUPLED NEUTRAL AMINO ACID TRANSPORTER 11-RELATED"/>
    <property type="match status" value="1"/>
</dbReference>
<dbReference type="Proteomes" id="UP001295684">
    <property type="component" value="Unassembled WGS sequence"/>
</dbReference>
<feature type="transmembrane region" description="Helical" evidence="8">
    <location>
        <begin position="497"/>
        <end position="520"/>
    </location>
</feature>
<feature type="transmembrane region" description="Helical" evidence="8">
    <location>
        <begin position="328"/>
        <end position="349"/>
    </location>
</feature>
<keyword evidence="5" id="KW-0029">Amino-acid transport</keyword>
<gene>
    <name evidence="10" type="ORF">ECRASSUSDP1_LOCUS5416</name>
</gene>
<feature type="transmembrane region" description="Helical" evidence="8">
    <location>
        <begin position="249"/>
        <end position="270"/>
    </location>
</feature>
<evidence type="ECO:0000313" key="10">
    <source>
        <dbReference type="EMBL" id="CAI2364075.1"/>
    </source>
</evidence>
<keyword evidence="3" id="KW-0813">Transport</keyword>
<feature type="domain" description="Amino acid transporter transmembrane" evidence="9">
    <location>
        <begin position="54"/>
        <end position="557"/>
    </location>
</feature>
<comment type="caution">
    <text evidence="10">The sequence shown here is derived from an EMBL/GenBank/DDBJ whole genome shotgun (WGS) entry which is preliminary data.</text>
</comment>
<evidence type="ECO:0000256" key="7">
    <source>
        <dbReference type="ARBA" id="ARBA00023136"/>
    </source>
</evidence>
<dbReference type="InterPro" id="IPR013057">
    <property type="entry name" value="AA_transpt_TM"/>
</dbReference>
<evidence type="ECO:0000256" key="2">
    <source>
        <dbReference type="ARBA" id="ARBA00008066"/>
    </source>
</evidence>
<protein>
    <recommendedName>
        <fullName evidence="9">Amino acid transporter transmembrane domain-containing protein</fullName>
    </recommendedName>
</protein>
<dbReference type="AlphaFoldDB" id="A0AAD1U833"/>
<name>A0AAD1U833_EUPCR</name>
<feature type="transmembrane region" description="Helical" evidence="8">
    <location>
        <begin position="540"/>
        <end position="561"/>
    </location>
</feature>
<organism evidence="10 11">
    <name type="scientific">Euplotes crassus</name>
    <dbReference type="NCBI Taxonomy" id="5936"/>
    <lineage>
        <taxon>Eukaryota</taxon>
        <taxon>Sar</taxon>
        <taxon>Alveolata</taxon>
        <taxon>Ciliophora</taxon>
        <taxon>Intramacronucleata</taxon>
        <taxon>Spirotrichea</taxon>
        <taxon>Hypotrichia</taxon>
        <taxon>Euplotida</taxon>
        <taxon>Euplotidae</taxon>
        <taxon>Moneuplotes</taxon>
    </lineage>
</organism>
<evidence type="ECO:0000256" key="6">
    <source>
        <dbReference type="ARBA" id="ARBA00022989"/>
    </source>
</evidence>
<accession>A0AAD1U833</accession>
<sequence length="573" mass="62992">MADNTNQQIGHTFLTRNQDVSGLTKRPGMTTSIISAFPKGNMPEVKGNTGGRVGTLFGGVLTILAIMIGSGVIGIPYAAYKLGLILGLAILYLAIALGLQSVDLLYESSRMTGCNSLSEIGFYCLGKISVYIINIVVFTKSFGMPIIYFILTGTCFSQIAAKIEGAPNWLTYRQPYIGVTALLLAYFVFKKDITDLKPIAFFLFLGVLCFIILLAVHMIFEQSTTWNEDKHPHSEYFFPFNEKQSKLRLIYMCTTILVGVSFQTVFFPVLNNLEDNSKKNVMKTAGASMSIAGLIYTGCIFISIYAFGHNVHSDILKNVGENSGWETYILGAMFAVVGALHIPLIFFVAKEALLIAVFTFFYTVSDKAAEGEEGQDTSHLLVEDVSQFSKLIPKSDFGGDENDDKGPTRSQLNHTAILKKTTVIPNIDVSITRQVLAVNGRLRNGGNKDYDEELKAAEGASKEPSHRDLPLFLYLTLTLVIYALDVALACVLDDVSIVFGFVGALSISMLFFILPGIFYLRACTLSGESGTLFRKCVSWFYIIFGFVVMFGGLASVIVKIVEDDYHDPEPEPE</sequence>